<keyword evidence="10" id="KW-0833">Ubl conjugation pathway</keyword>
<dbReference type="GO" id="GO:0016020">
    <property type="term" value="C:membrane"/>
    <property type="evidence" value="ECO:0007669"/>
    <property type="project" value="UniProtKB-SubCell"/>
</dbReference>
<evidence type="ECO:0000256" key="11">
    <source>
        <dbReference type="ARBA" id="ARBA00022833"/>
    </source>
</evidence>
<dbReference type="PANTHER" id="PTHR46279:SF12">
    <property type="entry name" value="RING-TYPE E3 UBIQUITIN TRANSFERASE"/>
    <property type="match status" value="1"/>
</dbReference>
<keyword evidence="19" id="KW-1185">Reference proteome</keyword>
<name>A0AAN7JM19_9MYRT</name>
<evidence type="ECO:0000256" key="5">
    <source>
        <dbReference type="ARBA" id="ARBA00022679"/>
    </source>
</evidence>
<dbReference type="EC" id="2.3.2.27" evidence="4"/>
<dbReference type="Pfam" id="PF13947">
    <property type="entry name" value="GUB_WAK_bind"/>
    <property type="match status" value="1"/>
</dbReference>
<comment type="subcellular location">
    <subcellularLocation>
        <location evidence="2">Membrane</location>
        <topology evidence="2">Single-pass membrane protein</topology>
    </subcellularLocation>
</comment>
<evidence type="ECO:0000256" key="7">
    <source>
        <dbReference type="ARBA" id="ARBA00022723"/>
    </source>
</evidence>
<keyword evidence="7" id="KW-0479">Metal-binding</keyword>
<organism evidence="18 19">
    <name type="scientific">Trapa incisa</name>
    <dbReference type="NCBI Taxonomy" id="236973"/>
    <lineage>
        <taxon>Eukaryota</taxon>
        <taxon>Viridiplantae</taxon>
        <taxon>Streptophyta</taxon>
        <taxon>Embryophyta</taxon>
        <taxon>Tracheophyta</taxon>
        <taxon>Spermatophyta</taxon>
        <taxon>Magnoliopsida</taxon>
        <taxon>eudicotyledons</taxon>
        <taxon>Gunneridae</taxon>
        <taxon>Pentapetalae</taxon>
        <taxon>rosids</taxon>
        <taxon>malvids</taxon>
        <taxon>Myrtales</taxon>
        <taxon>Lythraceae</taxon>
        <taxon>Trapa</taxon>
    </lineage>
</organism>
<keyword evidence="6 15" id="KW-0812">Transmembrane</keyword>
<dbReference type="GO" id="GO:0008270">
    <property type="term" value="F:zinc ion binding"/>
    <property type="evidence" value="ECO:0007669"/>
    <property type="project" value="UniProtKB-KW"/>
</dbReference>
<dbReference type="InterPro" id="IPR025287">
    <property type="entry name" value="WAK_GUB"/>
</dbReference>
<evidence type="ECO:0000256" key="15">
    <source>
        <dbReference type="SAM" id="Phobius"/>
    </source>
</evidence>
<evidence type="ECO:0000256" key="6">
    <source>
        <dbReference type="ARBA" id="ARBA00022692"/>
    </source>
</evidence>
<dbReference type="AlphaFoldDB" id="A0AAN7JM19"/>
<comment type="caution">
    <text evidence="18">The sequence shown here is derived from an EMBL/GenBank/DDBJ whole genome shotgun (WGS) entry which is preliminary data.</text>
</comment>
<dbReference type="GO" id="GO:0030247">
    <property type="term" value="F:polysaccharide binding"/>
    <property type="evidence" value="ECO:0007669"/>
    <property type="project" value="InterPro"/>
</dbReference>
<evidence type="ECO:0000256" key="2">
    <source>
        <dbReference type="ARBA" id="ARBA00004167"/>
    </source>
</evidence>
<sequence>MVMKISSPFFSFLFLSLFLSTSADAQISNCQPVQCSHEGPNVTLPFYLNSQPQDCGEPGFELTCRSNATMIKLPYHKELIVKSISYQNRRFNLLDPENCLHEVFLNLDLSGTPFKYYYSIKSFTYVNCSNPISLRSKLSFPEVPCLSGPGHHVYTVESSLFASLSASWDRSASCRVAKVVEIPFAYSPYLSDSSFGLGLTWENDGSCEGCRGRENRAEGEDGGLSTNQIAAGGSITVLILVVMAALVLMKIRKIKVQDGDAKMDEQVLLHTKNLIG</sequence>
<keyword evidence="8 16" id="KW-0732">Signal</keyword>
<feature type="chain" id="PRO_5043021834" description="RING-type E3 ubiquitin transferase" evidence="16">
    <location>
        <begin position="26"/>
        <end position="276"/>
    </location>
</feature>
<keyword evidence="11" id="KW-0862">Zinc</keyword>
<keyword evidence="12 15" id="KW-1133">Transmembrane helix</keyword>
<dbReference type="EMBL" id="JAXIOK010000019">
    <property type="protein sequence ID" value="KAK4748463.1"/>
    <property type="molecule type" value="Genomic_DNA"/>
</dbReference>
<proteinExistence type="inferred from homology"/>
<evidence type="ECO:0000256" key="10">
    <source>
        <dbReference type="ARBA" id="ARBA00022786"/>
    </source>
</evidence>
<evidence type="ECO:0000256" key="3">
    <source>
        <dbReference type="ARBA" id="ARBA00004906"/>
    </source>
</evidence>
<evidence type="ECO:0000256" key="4">
    <source>
        <dbReference type="ARBA" id="ARBA00012483"/>
    </source>
</evidence>
<keyword evidence="5" id="KW-0808">Transferase</keyword>
<evidence type="ECO:0000256" key="8">
    <source>
        <dbReference type="ARBA" id="ARBA00022729"/>
    </source>
</evidence>
<evidence type="ECO:0000313" key="18">
    <source>
        <dbReference type="EMBL" id="KAK4748463.1"/>
    </source>
</evidence>
<reference evidence="18 19" key="1">
    <citation type="journal article" date="2023" name="Hortic Res">
        <title>Pangenome of water caltrop reveals structural variations and asymmetric subgenome divergence after allopolyploidization.</title>
        <authorList>
            <person name="Zhang X."/>
            <person name="Chen Y."/>
            <person name="Wang L."/>
            <person name="Yuan Y."/>
            <person name="Fang M."/>
            <person name="Shi L."/>
            <person name="Lu R."/>
            <person name="Comes H.P."/>
            <person name="Ma Y."/>
            <person name="Chen Y."/>
            <person name="Huang G."/>
            <person name="Zhou Y."/>
            <person name="Zheng Z."/>
            <person name="Qiu Y."/>
        </authorList>
    </citation>
    <scope>NUCLEOTIDE SEQUENCE [LARGE SCALE GENOMIC DNA]</scope>
    <source>
        <tissue evidence="18">Roots</tissue>
    </source>
</reference>
<evidence type="ECO:0000256" key="14">
    <source>
        <dbReference type="ARBA" id="ARBA00024209"/>
    </source>
</evidence>
<protein>
    <recommendedName>
        <fullName evidence="4">RING-type E3 ubiquitin transferase</fullName>
        <ecNumber evidence="4">2.3.2.27</ecNumber>
    </recommendedName>
</protein>
<comment type="similarity">
    <text evidence="14">Belongs to the RING-type zinc finger family. ATL subfamily.</text>
</comment>
<comment type="catalytic activity">
    <reaction evidence="1">
        <text>S-ubiquitinyl-[E2 ubiquitin-conjugating enzyme]-L-cysteine + [acceptor protein]-L-lysine = [E2 ubiquitin-conjugating enzyme]-L-cysteine + N(6)-ubiquitinyl-[acceptor protein]-L-lysine.</text>
        <dbReference type="EC" id="2.3.2.27"/>
    </reaction>
</comment>
<dbReference type="PANTHER" id="PTHR46279">
    <property type="entry name" value="RING/U-BOX SUPERFAMILY PROTEIN"/>
    <property type="match status" value="1"/>
</dbReference>
<gene>
    <name evidence="18" type="ORF">SAY87_015049</name>
</gene>
<feature type="domain" description="Wall-associated receptor kinase galacturonan-binding" evidence="17">
    <location>
        <begin position="30"/>
        <end position="94"/>
    </location>
</feature>
<keyword evidence="9" id="KW-0863">Zinc-finger</keyword>
<keyword evidence="13 15" id="KW-0472">Membrane</keyword>
<evidence type="ECO:0000256" key="16">
    <source>
        <dbReference type="SAM" id="SignalP"/>
    </source>
</evidence>
<feature type="transmembrane region" description="Helical" evidence="15">
    <location>
        <begin position="229"/>
        <end position="249"/>
    </location>
</feature>
<evidence type="ECO:0000313" key="19">
    <source>
        <dbReference type="Proteomes" id="UP001345219"/>
    </source>
</evidence>
<accession>A0AAN7JM19</accession>
<evidence type="ECO:0000256" key="12">
    <source>
        <dbReference type="ARBA" id="ARBA00022989"/>
    </source>
</evidence>
<comment type="pathway">
    <text evidence="3">Protein modification; protein ubiquitination.</text>
</comment>
<dbReference type="GO" id="GO:0061630">
    <property type="term" value="F:ubiquitin protein ligase activity"/>
    <property type="evidence" value="ECO:0007669"/>
    <property type="project" value="UniProtKB-EC"/>
</dbReference>
<dbReference type="InterPro" id="IPR046948">
    <property type="entry name" value="ATL20-22-like"/>
</dbReference>
<dbReference type="Proteomes" id="UP001345219">
    <property type="component" value="Chromosome 12"/>
</dbReference>
<evidence type="ECO:0000256" key="9">
    <source>
        <dbReference type="ARBA" id="ARBA00022771"/>
    </source>
</evidence>
<feature type="signal peptide" evidence="16">
    <location>
        <begin position="1"/>
        <end position="25"/>
    </location>
</feature>
<evidence type="ECO:0000256" key="1">
    <source>
        <dbReference type="ARBA" id="ARBA00000900"/>
    </source>
</evidence>
<evidence type="ECO:0000259" key="17">
    <source>
        <dbReference type="Pfam" id="PF13947"/>
    </source>
</evidence>
<evidence type="ECO:0000256" key="13">
    <source>
        <dbReference type="ARBA" id="ARBA00023136"/>
    </source>
</evidence>